<feature type="compositionally biased region" description="Basic and acidic residues" evidence="1">
    <location>
        <begin position="1"/>
        <end position="16"/>
    </location>
</feature>
<reference evidence="2" key="1">
    <citation type="journal article" date="2022" name="Int. J. Syst. Evol. Microbiol.">
        <title>Genome-based, phenotypic and chemotaxonomic classification of Faecalibacterium strains: proposal of three novel species Faecalibacterium duncaniae sp. nov., Faecalibacterium hattorii sp. nov. and Faecalibacterium gallinarum sp. nov. .</title>
        <authorList>
            <person name="Sakamoto M."/>
            <person name="Sakurai N."/>
            <person name="Tanno H."/>
            <person name="Iino T."/>
            <person name="Ohkuma M."/>
            <person name="Endo A."/>
        </authorList>
    </citation>
    <scope>NUCLEOTIDE SEQUENCE</scope>
    <source>
        <strain evidence="2">JCM 17207</strain>
    </source>
</reference>
<dbReference type="NCBIfam" id="NF045974">
    <property type="entry name" value="conju_CD1108"/>
    <property type="match status" value="1"/>
</dbReference>
<name>A0AA37MZ52_9FIRM</name>
<dbReference type="EMBL" id="BQKV01000053">
    <property type="protein sequence ID" value="GJN64905.1"/>
    <property type="molecule type" value="Genomic_DNA"/>
</dbReference>
<accession>A0AA37MZ52</accession>
<evidence type="ECO:0000313" key="3">
    <source>
        <dbReference type="Proteomes" id="UP001055185"/>
    </source>
</evidence>
<comment type="caution">
    <text evidence="2">The sequence shown here is derived from an EMBL/GenBank/DDBJ whole genome shotgun (WGS) entry which is preliminary data.</text>
</comment>
<feature type="region of interest" description="Disordered" evidence="1">
    <location>
        <begin position="1"/>
        <end position="50"/>
    </location>
</feature>
<gene>
    <name evidence="2" type="ORF">JCM17207_15300</name>
</gene>
<protein>
    <submittedName>
        <fullName evidence="2">Conjugal transfer protein</fullName>
    </submittedName>
</protein>
<evidence type="ECO:0000313" key="2">
    <source>
        <dbReference type="EMBL" id="GJN64905.1"/>
    </source>
</evidence>
<evidence type="ECO:0000256" key="1">
    <source>
        <dbReference type="SAM" id="MobiDB-lite"/>
    </source>
</evidence>
<sequence>MKPLKPRDKVTQRMTRDGLTLDNQTTGESINVSSREAEQEYTAEPGGAAEKVLERAGDIRDRHKAKQAAKDAGDVVTEAGEALHRPSSRLQFTAAERADPRLSKYVRKAEKQADKLDAAKDALPKKRVVTKETVYDEASGRAKTKLRFDKVEKPAPQLKPNPMSRPVQEAGLFVHGKIHEVEGENVGVEGGHKGEELAERQAGKAIRSGIRHHKLKPYRAAAKAERKSIAANAEYIYQKSLRDNPELAQAVSNPVSRFWQKQKIKRDYAKAARAAGQTAQGAAGAAAKTAQASAAAAKKAAKKSEKAATFVARHWKGALVIGGVGLLLLMIMGGLQSCTAMFGGTGTGLAATSYLSEDADMLGAEAAYAELEADLQHELDNYESLHPGYDEYRYDLDDIGHDPYVLTSILSALHGGAYTLDEVQGDLDRLFGLQYTLTQTIETETRYRTETRTDSEGNTYTVEVPYTYYICNVKLVNNDLSHLPVSIMNEEQLSFYAAYMQTLGNRPDLFPSGSYPNASTVKEPTYYEIPPEALEDETFAAMIAEADKYVGYPYV</sequence>
<dbReference type="AlphaFoldDB" id="A0AA37MZ52"/>
<feature type="compositionally biased region" description="Polar residues" evidence="1">
    <location>
        <begin position="21"/>
        <end position="34"/>
    </location>
</feature>
<dbReference type="Proteomes" id="UP001055185">
    <property type="component" value="Unassembled WGS sequence"/>
</dbReference>
<proteinExistence type="predicted"/>
<keyword evidence="3" id="KW-1185">Reference proteome</keyword>
<organism evidence="2 3">
    <name type="scientific">Faecalibacterium gallinarum</name>
    <dbReference type="NCBI Taxonomy" id="2903556"/>
    <lineage>
        <taxon>Bacteria</taxon>
        <taxon>Bacillati</taxon>
        <taxon>Bacillota</taxon>
        <taxon>Clostridia</taxon>
        <taxon>Eubacteriales</taxon>
        <taxon>Oscillospiraceae</taxon>
        <taxon>Faecalibacterium</taxon>
    </lineage>
</organism>